<protein>
    <submittedName>
        <fullName evidence="1">Abscisic aldehyde oxidase 3</fullName>
    </submittedName>
</protein>
<accession>A0A6L2NVH5</accession>
<name>A0A6L2NVH5_TANCI</name>
<dbReference type="EMBL" id="BKCJ010009874">
    <property type="protein sequence ID" value="GEU89032.1"/>
    <property type="molecule type" value="Genomic_DNA"/>
</dbReference>
<reference evidence="1" key="1">
    <citation type="journal article" date="2019" name="Sci. Rep.">
        <title>Draft genome of Tanacetum cinerariifolium, the natural source of mosquito coil.</title>
        <authorList>
            <person name="Yamashiro T."/>
            <person name="Shiraishi A."/>
            <person name="Satake H."/>
            <person name="Nakayama K."/>
        </authorList>
    </citation>
    <scope>NUCLEOTIDE SEQUENCE</scope>
</reference>
<sequence>MASLYACEAVSMFCARGVEVRLTMEIVGVVPIPRHTRVSYVETILTMVMIIHHGYRLFMSRNRVTIKTLAANLSTHTPEPTRRFNSICYDDDDEEESTIPLNEIISQIPPSIAITPVLATMEPEDSLIMGDEDLRTIPAKESDEFIKSSVEDLVPIPRESEDTSDNDKECYFPFCDNFITFSNPLFDVINDFTSSNDESLLEEDIQEKNFIIHLNPLFDFDNKYISSDVNPLFNEVLEDIDTKDSYVSNLDEPALLVTHLSDANEDECFDPIGDIDKIDAFLDIDVFTNIEDGYHDLEGDIIYLESFRINDTIPNLPPKNFLPYLTYSMDSSLLLSSGSEDTIFDPGISIFSFYSLEPMAMTLLEKRTAIEEPCALKKAKGVNLIFELKVAQIVDVAAGNAIVGYNMEDLESFILTMEQAVGRSSFFEVPSILYPSQIGDFAK</sequence>
<organism evidence="1">
    <name type="scientific">Tanacetum cinerariifolium</name>
    <name type="common">Dalmatian daisy</name>
    <name type="synonym">Chrysanthemum cinerariifolium</name>
    <dbReference type="NCBI Taxonomy" id="118510"/>
    <lineage>
        <taxon>Eukaryota</taxon>
        <taxon>Viridiplantae</taxon>
        <taxon>Streptophyta</taxon>
        <taxon>Embryophyta</taxon>
        <taxon>Tracheophyta</taxon>
        <taxon>Spermatophyta</taxon>
        <taxon>Magnoliopsida</taxon>
        <taxon>eudicotyledons</taxon>
        <taxon>Gunneridae</taxon>
        <taxon>Pentapetalae</taxon>
        <taxon>asterids</taxon>
        <taxon>campanulids</taxon>
        <taxon>Asterales</taxon>
        <taxon>Asteraceae</taxon>
        <taxon>Asteroideae</taxon>
        <taxon>Anthemideae</taxon>
        <taxon>Anthemidinae</taxon>
        <taxon>Tanacetum</taxon>
    </lineage>
</organism>
<comment type="caution">
    <text evidence="1">The sequence shown here is derived from an EMBL/GenBank/DDBJ whole genome shotgun (WGS) entry which is preliminary data.</text>
</comment>
<dbReference type="AlphaFoldDB" id="A0A6L2NVH5"/>
<evidence type="ECO:0000313" key="1">
    <source>
        <dbReference type="EMBL" id="GEU89032.1"/>
    </source>
</evidence>
<gene>
    <name evidence="1" type="ORF">Tci_061010</name>
</gene>
<proteinExistence type="predicted"/>